<keyword evidence="2 5" id="KW-0067">ATP-binding</keyword>
<dbReference type="SUPFAM" id="SSF52540">
    <property type="entry name" value="P-loop containing nucleoside triphosphate hydrolases"/>
    <property type="match status" value="1"/>
</dbReference>
<dbReference type="SMR" id="A0A836GS72"/>
<feature type="domain" description="Kinesin motor" evidence="8">
    <location>
        <begin position="10"/>
        <end position="611"/>
    </location>
</feature>
<reference evidence="9 10" key="1">
    <citation type="submission" date="2021-02" db="EMBL/GenBank/DDBJ databases">
        <title>Leishmania (Mundinia) orientalis Genome sequencing and assembly.</title>
        <authorList>
            <person name="Almutairi H."/>
            <person name="Gatherer D."/>
        </authorList>
    </citation>
    <scope>NUCLEOTIDE SEQUENCE [LARGE SCALE GENOMIC DNA]</scope>
    <source>
        <strain evidence="9">LSCM4</strain>
    </source>
</reference>
<proteinExistence type="inferred from homology"/>
<comment type="similarity">
    <text evidence="5">Belongs to the TRAFAC class myosin-kinesin ATPase superfamily. Kinesin family.</text>
</comment>
<evidence type="ECO:0000256" key="7">
    <source>
        <dbReference type="SAM" id="MobiDB-lite"/>
    </source>
</evidence>
<dbReference type="Pfam" id="PF00225">
    <property type="entry name" value="Kinesin"/>
    <property type="match status" value="2"/>
</dbReference>
<feature type="compositionally biased region" description="Polar residues" evidence="7">
    <location>
        <begin position="911"/>
        <end position="920"/>
    </location>
</feature>
<keyword evidence="1 5" id="KW-0547">Nucleotide-binding</keyword>
<keyword evidence="3 6" id="KW-0175">Coiled coil</keyword>
<dbReference type="InterPro" id="IPR027640">
    <property type="entry name" value="Kinesin-like_fam"/>
</dbReference>
<dbReference type="PRINTS" id="PR00380">
    <property type="entry name" value="KINESINHEAVY"/>
</dbReference>
<evidence type="ECO:0000259" key="8">
    <source>
        <dbReference type="PROSITE" id="PS50067"/>
    </source>
</evidence>
<dbReference type="PANTHER" id="PTHR47968:SF75">
    <property type="entry name" value="CENTROMERE-ASSOCIATED PROTEIN E"/>
    <property type="match status" value="1"/>
</dbReference>
<dbReference type="InterPro" id="IPR019821">
    <property type="entry name" value="Kinesin_motor_CS"/>
</dbReference>
<feature type="coiled-coil region" evidence="6">
    <location>
        <begin position="985"/>
        <end position="1023"/>
    </location>
</feature>
<accession>A0A836GS72</accession>
<protein>
    <recommendedName>
        <fullName evidence="8">Kinesin motor domain-containing protein</fullName>
    </recommendedName>
</protein>
<name>A0A836GS72_9TRYP</name>
<feature type="coiled-coil region" evidence="6">
    <location>
        <begin position="623"/>
        <end position="650"/>
    </location>
</feature>
<dbReference type="InterPro" id="IPR036961">
    <property type="entry name" value="Kinesin_motor_dom_sf"/>
</dbReference>
<dbReference type="InterPro" id="IPR001752">
    <property type="entry name" value="Kinesin_motor_dom"/>
</dbReference>
<evidence type="ECO:0000256" key="4">
    <source>
        <dbReference type="ARBA" id="ARBA00023175"/>
    </source>
</evidence>
<feature type="compositionally biased region" description="Low complexity" evidence="7">
    <location>
        <begin position="328"/>
        <end position="354"/>
    </location>
</feature>
<evidence type="ECO:0000256" key="6">
    <source>
        <dbReference type="SAM" id="Coils"/>
    </source>
</evidence>
<dbReference type="GO" id="GO:0005524">
    <property type="term" value="F:ATP binding"/>
    <property type="evidence" value="ECO:0007669"/>
    <property type="project" value="UniProtKB-UniRule"/>
</dbReference>
<evidence type="ECO:0000256" key="1">
    <source>
        <dbReference type="ARBA" id="ARBA00022741"/>
    </source>
</evidence>
<dbReference type="GO" id="GO:0008017">
    <property type="term" value="F:microtubule binding"/>
    <property type="evidence" value="ECO:0007669"/>
    <property type="project" value="InterPro"/>
</dbReference>
<dbReference type="PROSITE" id="PS00411">
    <property type="entry name" value="KINESIN_MOTOR_1"/>
    <property type="match status" value="1"/>
</dbReference>
<gene>
    <name evidence="9" type="ORF">LSCM4_06142</name>
</gene>
<evidence type="ECO:0000313" key="9">
    <source>
        <dbReference type="EMBL" id="KAG5480376.1"/>
    </source>
</evidence>
<keyword evidence="4 5" id="KW-0505">Motor protein</keyword>
<dbReference type="Gene3D" id="3.40.850.10">
    <property type="entry name" value="Kinesin motor domain"/>
    <property type="match status" value="2"/>
</dbReference>
<dbReference type="PROSITE" id="PS50067">
    <property type="entry name" value="KINESIN_MOTOR_2"/>
    <property type="match status" value="1"/>
</dbReference>
<keyword evidence="10" id="KW-1185">Reference proteome</keyword>
<feature type="region of interest" description="Disordered" evidence="7">
    <location>
        <begin position="855"/>
        <end position="978"/>
    </location>
</feature>
<dbReference type="SMART" id="SM00129">
    <property type="entry name" value="KISc"/>
    <property type="match status" value="1"/>
</dbReference>
<dbReference type="GeneID" id="92362001"/>
<dbReference type="KEGG" id="loi:92362001"/>
<feature type="coiled-coil region" evidence="6">
    <location>
        <begin position="691"/>
        <end position="746"/>
    </location>
</feature>
<dbReference type="Gene3D" id="1.10.287.1490">
    <property type="match status" value="1"/>
</dbReference>
<evidence type="ECO:0000256" key="5">
    <source>
        <dbReference type="PROSITE-ProRule" id="PRU00283"/>
    </source>
</evidence>
<evidence type="ECO:0000256" key="2">
    <source>
        <dbReference type="ARBA" id="ARBA00022840"/>
    </source>
</evidence>
<dbReference type="InterPro" id="IPR027417">
    <property type="entry name" value="P-loop_NTPase"/>
</dbReference>
<dbReference type="RefSeq" id="XP_067063707.1">
    <property type="nucleotide sequence ID" value="XM_067208067.1"/>
</dbReference>
<feature type="binding site" evidence="5">
    <location>
        <begin position="125"/>
        <end position="132"/>
    </location>
    <ligand>
        <name>ATP</name>
        <dbReference type="ChEBI" id="CHEBI:30616"/>
    </ligand>
</feature>
<evidence type="ECO:0000313" key="10">
    <source>
        <dbReference type="Proteomes" id="UP000674143"/>
    </source>
</evidence>
<organism evidence="9 10">
    <name type="scientific">Leishmania orientalis</name>
    <dbReference type="NCBI Taxonomy" id="2249476"/>
    <lineage>
        <taxon>Eukaryota</taxon>
        <taxon>Discoba</taxon>
        <taxon>Euglenozoa</taxon>
        <taxon>Kinetoplastea</taxon>
        <taxon>Metakinetoplastina</taxon>
        <taxon>Trypanosomatida</taxon>
        <taxon>Trypanosomatidae</taxon>
        <taxon>Leishmaniinae</taxon>
        <taxon>Leishmania</taxon>
    </lineage>
</organism>
<feature type="compositionally biased region" description="Basic and acidic residues" evidence="7">
    <location>
        <begin position="168"/>
        <end position="185"/>
    </location>
</feature>
<comment type="caution">
    <text evidence="9">The sequence shown here is derived from an EMBL/GenBank/DDBJ whole genome shotgun (WGS) entry which is preliminary data.</text>
</comment>
<feature type="region of interest" description="Disordered" evidence="7">
    <location>
        <begin position="147"/>
        <end position="224"/>
    </location>
</feature>
<feature type="region of interest" description="Disordered" evidence="7">
    <location>
        <begin position="328"/>
        <end position="359"/>
    </location>
</feature>
<dbReference type="PANTHER" id="PTHR47968">
    <property type="entry name" value="CENTROMERE PROTEIN E"/>
    <property type="match status" value="1"/>
</dbReference>
<dbReference type="GO" id="GO:0003777">
    <property type="term" value="F:microtubule motor activity"/>
    <property type="evidence" value="ECO:0007669"/>
    <property type="project" value="InterPro"/>
</dbReference>
<dbReference type="AlphaFoldDB" id="A0A836GS72"/>
<dbReference type="GO" id="GO:0007018">
    <property type="term" value="P:microtubule-based movement"/>
    <property type="evidence" value="ECO:0007669"/>
    <property type="project" value="InterPro"/>
</dbReference>
<dbReference type="Proteomes" id="UP000674143">
    <property type="component" value="Chromosome 20"/>
</dbReference>
<evidence type="ECO:0000256" key="3">
    <source>
        <dbReference type="ARBA" id="ARBA00023054"/>
    </source>
</evidence>
<dbReference type="EMBL" id="JAFHLR010000020">
    <property type="protein sequence ID" value="KAG5480376.1"/>
    <property type="molecule type" value="Genomic_DNA"/>
</dbReference>
<sequence>MKTMRDSIDHVRVCCRVRPLSTSEKRAQGDLCVFFPEEGPDTVDCYVTPPAGNSSVNGGSSAGSVVAAGRGDVFGDVGALTGRHSFTFSHVFRPNARQADVYEHVARPIVADVLSGYNGTIFVYGQTGSGKTHTMFGDLNGGAWATGCGPDRPSAVATSNAEDNEEDVKERQEGEDGEDGTRPIDEEHEEGESDPYEHRRAQEEEEDEERQEEPQQRQQHAPPLEALHAVRRPLKAMHSKHSSGHTKSGHPASSAIAAARCTAAASLPSTAASSFCRAHATVTPLGELQQINTLQNTSGGNAAEHSYAEVKPSVAVCAVAAVTASPSSAPMRASTATASPSSASPRSGPSRCAAKSATRTRSVFPGDAVSGVIPRAVHDIFDAIAHADPCREFDVQIFFVEVYMEQIRDLLISNPPAAMSSSSAGLTPRPLIGPRKLQLREDVSTNSFYIDGCHHPHVSSARDVLRLVKGGLKHRATSATAMNESSSRSHCLLNLTVKSVDRAQGVSTVGKLYLVDLAGSEKVGKTNAKGLRLEEAKLINKSLSTLGMVIMSLTDQNATHTPYRDSVLTKILKDSLGGNSHTALVICCSPSQYNAQETLSTLRFGARAKAIKNKAVVNRDLTAAQLRRMLETAKEEIERLQVKVQQLSTASGAAGSRKGAFDAPASASRKLSNAATATASPVATQADMSHITELLEERATEQARLQNLRAEVAQLQDNLNGAQDIISALQEERDGYIDKVQSFQEEIGVWEDAYTASLMRAATQEALLQQCTVLLHTQASEIQDLAQRMEAYSQPLQQARQAVDQLNAYVFGLEASGERPGALLTAETSHANTVTSASSLILPGPAPSGLDHACGPRGLMSHPTASVNGLDVDAMGSVPEGGERRKTGSSNLLDVESPNPRHQSYADADADSQQPSTSHLPPQHRAMSHYRDSLSSASISTPAGLAPAPQWPLRAASTGQHGNGASRVGSCGRGSGTPAAHAECVRRLEEQLASLQSDHTALLQQHKELLAELQSKQRILDLRRSHLATVKDELKREYMMNQELRDRLEKGRDSLRGPLEMARNDANYWRRRYEELASRKEQPRTSEYQRNSLCYACPLPPSLQQQHEAGCGGTMHAVALNGMSTHASAALACGGDTLASRNRLSIPGTSSGVLSSRVSGEGVLLSLSSDTTPLRSTVARLTTECED</sequence>